<dbReference type="Proteomes" id="UP000886700">
    <property type="component" value="Unplaced"/>
</dbReference>
<feature type="compositionally biased region" description="Gly residues" evidence="1">
    <location>
        <begin position="263"/>
        <end position="273"/>
    </location>
</feature>
<evidence type="ECO:0000313" key="2">
    <source>
        <dbReference type="Proteomes" id="UP000886700"/>
    </source>
</evidence>
<dbReference type="GeneID" id="121136757"/>
<sequence>MQDPHTHTHARTHAIERASQQTKASIPFRIPPAAAKFPAPERREEGGGCDGAGPHKSTPPQPPLQQRRARSRAVLWVPTRPRCALGARQPARLRTRGRRARYLHLQPQPEAPPSAFQSPVPQQQQQQLRARTHTHKRKPAGATAPAQKLRTTIFPGVRWPLFQETPVLSIGSCLACCAWSLGSGWGMGGSGTKLLLRQRLRGLEPSYRRRICAGPVSTSTDSGPSLWKASAVPQKVLYTVPQLMFYKCGKPAPEKVTPTSNLGSGGESSPGSL</sequence>
<evidence type="ECO:0000256" key="1">
    <source>
        <dbReference type="SAM" id="MobiDB-lite"/>
    </source>
</evidence>
<accession>A0ABM2WSU5</accession>
<feature type="region of interest" description="Disordered" evidence="1">
    <location>
        <begin position="108"/>
        <end position="145"/>
    </location>
</feature>
<reference evidence="3" key="1">
    <citation type="submission" date="2025-08" db="UniProtKB">
        <authorList>
            <consortium name="RefSeq"/>
        </authorList>
    </citation>
    <scope>IDENTIFICATION</scope>
    <source>
        <tissue evidence="3">Liver</tissue>
    </source>
</reference>
<keyword evidence="2" id="KW-1185">Reference proteome</keyword>
<protein>
    <submittedName>
        <fullName evidence="3">Uncharacterized protein LOC121136757</fullName>
    </submittedName>
</protein>
<feature type="region of interest" description="Disordered" evidence="1">
    <location>
        <begin position="254"/>
        <end position="273"/>
    </location>
</feature>
<feature type="region of interest" description="Disordered" evidence="1">
    <location>
        <begin position="1"/>
        <end position="75"/>
    </location>
</feature>
<dbReference type="RefSeq" id="XP_040593812.1">
    <property type="nucleotide sequence ID" value="XM_040737878.1"/>
</dbReference>
<proteinExistence type="predicted"/>
<feature type="compositionally biased region" description="Basic residues" evidence="1">
    <location>
        <begin position="130"/>
        <end position="139"/>
    </location>
</feature>
<gene>
    <name evidence="3" type="primary">LOC121136757</name>
</gene>
<name>A0ABM2WSU5_MESAU</name>
<organism evidence="2 3">
    <name type="scientific">Mesocricetus auratus</name>
    <name type="common">Golden hamster</name>
    <dbReference type="NCBI Taxonomy" id="10036"/>
    <lineage>
        <taxon>Eukaryota</taxon>
        <taxon>Metazoa</taxon>
        <taxon>Chordata</taxon>
        <taxon>Craniata</taxon>
        <taxon>Vertebrata</taxon>
        <taxon>Euteleostomi</taxon>
        <taxon>Mammalia</taxon>
        <taxon>Eutheria</taxon>
        <taxon>Euarchontoglires</taxon>
        <taxon>Glires</taxon>
        <taxon>Rodentia</taxon>
        <taxon>Myomorpha</taxon>
        <taxon>Muroidea</taxon>
        <taxon>Cricetidae</taxon>
        <taxon>Cricetinae</taxon>
        <taxon>Mesocricetus</taxon>
    </lineage>
</organism>
<evidence type="ECO:0000313" key="3">
    <source>
        <dbReference type="RefSeq" id="XP_040593812.1"/>
    </source>
</evidence>